<evidence type="ECO:0000256" key="4">
    <source>
        <dbReference type="PROSITE-ProRule" id="PRU00335"/>
    </source>
</evidence>
<keyword evidence="7" id="KW-1185">Reference proteome</keyword>
<dbReference type="Gene3D" id="1.10.357.10">
    <property type="entry name" value="Tetracycline Repressor, domain 2"/>
    <property type="match status" value="1"/>
</dbReference>
<feature type="domain" description="HTH tetR-type" evidence="5">
    <location>
        <begin position="5"/>
        <end position="65"/>
    </location>
</feature>
<dbReference type="InterPro" id="IPR054156">
    <property type="entry name" value="YxaF_TetR_C"/>
</dbReference>
<evidence type="ECO:0000256" key="2">
    <source>
        <dbReference type="ARBA" id="ARBA00023125"/>
    </source>
</evidence>
<dbReference type="EMBL" id="CP029480">
    <property type="protein sequence ID" value="AWV97799.1"/>
    <property type="molecule type" value="Genomic_DNA"/>
</dbReference>
<accession>A0A2Z4G983</accession>
<dbReference type="AlphaFoldDB" id="A0A2Z4G983"/>
<evidence type="ECO:0000256" key="1">
    <source>
        <dbReference type="ARBA" id="ARBA00023015"/>
    </source>
</evidence>
<protein>
    <submittedName>
        <fullName evidence="6">TetR/AcrR family transcriptional regulator</fullName>
    </submittedName>
</protein>
<dbReference type="PANTHER" id="PTHR47506">
    <property type="entry name" value="TRANSCRIPTIONAL REGULATORY PROTEIN"/>
    <property type="match status" value="1"/>
</dbReference>
<evidence type="ECO:0000259" key="5">
    <source>
        <dbReference type="PROSITE" id="PS50977"/>
    </source>
</evidence>
<dbReference type="Pfam" id="PF00440">
    <property type="entry name" value="TetR_N"/>
    <property type="match status" value="1"/>
</dbReference>
<dbReference type="InterPro" id="IPR023772">
    <property type="entry name" value="DNA-bd_HTH_TetR-type_CS"/>
</dbReference>
<gene>
    <name evidence="6" type="ORF">DJ013_06305</name>
</gene>
<dbReference type="PANTHER" id="PTHR47506:SF7">
    <property type="entry name" value="TRANSCRIPTIONAL REGULATORY PROTEIN"/>
    <property type="match status" value="1"/>
</dbReference>
<proteinExistence type="predicted"/>
<dbReference type="Proteomes" id="UP000249873">
    <property type="component" value="Chromosome"/>
</dbReference>
<dbReference type="SUPFAM" id="SSF46689">
    <property type="entry name" value="Homeodomain-like"/>
    <property type="match status" value="1"/>
</dbReference>
<dbReference type="OrthoDB" id="6430772at2"/>
<dbReference type="InterPro" id="IPR036271">
    <property type="entry name" value="Tet_transcr_reg_TetR-rel_C_sf"/>
</dbReference>
<evidence type="ECO:0000256" key="3">
    <source>
        <dbReference type="ARBA" id="ARBA00023163"/>
    </source>
</evidence>
<dbReference type="KEGG" id="als:DJ013_06305"/>
<organism evidence="6 7">
    <name type="scientific">Arcticibacterium luteifluviistationis</name>
    <dbReference type="NCBI Taxonomy" id="1784714"/>
    <lineage>
        <taxon>Bacteria</taxon>
        <taxon>Pseudomonadati</taxon>
        <taxon>Bacteroidota</taxon>
        <taxon>Cytophagia</taxon>
        <taxon>Cytophagales</taxon>
        <taxon>Leadbetterellaceae</taxon>
        <taxon>Arcticibacterium</taxon>
    </lineage>
</organism>
<name>A0A2Z4G983_9BACT</name>
<dbReference type="PROSITE" id="PS50977">
    <property type="entry name" value="HTH_TETR_2"/>
    <property type="match status" value="1"/>
</dbReference>
<dbReference type="GO" id="GO:0003677">
    <property type="term" value="F:DNA binding"/>
    <property type="evidence" value="ECO:0007669"/>
    <property type="project" value="UniProtKB-UniRule"/>
</dbReference>
<keyword evidence="2 4" id="KW-0238">DNA-binding</keyword>
<sequence length="185" mass="20968">MPLTKTNKEEIIQTALSVFRKNGYYNTSMSDLATACGLQKGSFYHYFASKEVLMGEVLKTVQSYLDYAVFSIAKQTDLAPRDRMEKMLLKLGKVLLSQEGGCIVGNTTLEVAAQNVIFKDTLKAIFDSWKNALKIIFMEKYPEGTSNRLAEQSVMEFEGAVMFSQLYQTDQYLKDAFVRTLSKMK</sequence>
<dbReference type="SUPFAM" id="SSF48498">
    <property type="entry name" value="Tetracyclin repressor-like, C-terminal domain"/>
    <property type="match status" value="1"/>
</dbReference>
<keyword evidence="1" id="KW-0805">Transcription regulation</keyword>
<dbReference type="Pfam" id="PF21993">
    <property type="entry name" value="TetR_C_13_2"/>
    <property type="match status" value="1"/>
</dbReference>
<dbReference type="RefSeq" id="WP_111370901.1">
    <property type="nucleotide sequence ID" value="NZ_CP029480.1"/>
</dbReference>
<feature type="DNA-binding region" description="H-T-H motif" evidence="4">
    <location>
        <begin position="28"/>
        <end position="47"/>
    </location>
</feature>
<evidence type="ECO:0000313" key="7">
    <source>
        <dbReference type="Proteomes" id="UP000249873"/>
    </source>
</evidence>
<dbReference type="InterPro" id="IPR001647">
    <property type="entry name" value="HTH_TetR"/>
</dbReference>
<reference evidence="6 7" key="1">
    <citation type="submission" date="2018-05" db="EMBL/GenBank/DDBJ databases">
        <title>Complete genome sequence of Arcticibacterium luteifluviistationis SM1504T, a cytophagaceae bacterium isolated from Arctic surface seawater.</title>
        <authorList>
            <person name="Li Y."/>
            <person name="Qin Q.-L."/>
        </authorList>
    </citation>
    <scope>NUCLEOTIDE SEQUENCE [LARGE SCALE GENOMIC DNA]</scope>
    <source>
        <strain evidence="6 7">SM1504</strain>
    </source>
</reference>
<keyword evidence="3" id="KW-0804">Transcription</keyword>
<evidence type="ECO:0000313" key="6">
    <source>
        <dbReference type="EMBL" id="AWV97799.1"/>
    </source>
</evidence>
<dbReference type="PRINTS" id="PR00455">
    <property type="entry name" value="HTHTETR"/>
</dbReference>
<dbReference type="PROSITE" id="PS01081">
    <property type="entry name" value="HTH_TETR_1"/>
    <property type="match status" value="1"/>
</dbReference>
<dbReference type="InterPro" id="IPR009057">
    <property type="entry name" value="Homeodomain-like_sf"/>
</dbReference>